<feature type="transmembrane region" description="Helical" evidence="2">
    <location>
        <begin position="112"/>
        <end position="132"/>
    </location>
</feature>
<feature type="transmembrane region" description="Helical" evidence="2">
    <location>
        <begin position="47"/>
        <end position="70"/>
    </location>
</feature>
<dbReference type="GO" id="GO:0042500">
    <property type="term" value="F:aspartic endopeptidase activity, intramembrane cleaving"/>
    <property type="evidence" value="ECO:0007669"/>
    <property type="project" value="InterPro"/>
</dbReference>
<accession>A0A830BLZ0</accession>
<evidence type="ECO:0000313" key="3">
    <source>
        <dbReference type="EMBL" id="GFP86519.1"/>
    </source>
</evidence>
<keyword evidence="1" id="KW-0378">Hydrolase</keyword>
<sequence length="187" mass="20917">MAVGTILCSSYWSAWSAREAAIEQDRFLKDATDEIPRISKGSGGSSVVDINTTSVLLFVVVASCFVIVIYKLMSYWFVEFLVVLFCIGVVEGLQTCLVALLSRWFKKAGESFIKLPVLGAISHLTVAVSPFYRDVSFAWIRQDILQFINIFVFDQGIALITTVLQIVRIPNLKVIILIKFVCVRLNI</sequence>
<dbReference type="EMBL" id="BMAC01000126">
    <property type="protein sequence ID" value="GFP86519.1"/>
    <property type="molecule type" value="Genomic_DNA"/>
</dbReference>
<dbReference type="OrthoDB" id="1734396at2759"/>
<keyword evidence="1" id="KW-0645">Protease</keyword>
<keyword evidence="2" id="KW-0472">Membrane</keyword>
<dbReference type="GO" id="GO:0030660">
    <property type="term" value="C:Golgi-associated vesicle membrane"/>
    <property type="evidence" value="ECO:0007669"/>
    <property type="project" value="TreeGrafter"/>
</dbReference>
<dbReference type="GO" id="GO:0005765">
    <property type="term" value="C:lysosomal membrane"/>
    <property type="evidence" value="ECO:0007669"/>
    <property type="project" value="TreeGrafter"/>
</dbReference>
<dbReference type="PANTHER" id="PTHR12174:SF75">
    <property type="entry name" value="SIGNAL PEPTIDE PEPTIDASE-LIKE 2"/>
    <property type="match status" value="1"/>
</dbReference>
<comment type="caution">
    <text evidence="3">The sequence shown here is derived from an EMBL/GenBank/DDBJ whole genome shotgun (WGS) entry which is preliminary data.</text>
</comment>
<organism evidence="3 4">
    <name type="scientific">Phtheirospermum japonicum</name>
    <dbReference type="NCBI Taxonomy" id="374723"/>
    <lineage>
        <taxon>Eukaryota</taxon>
        <taxon>Viridiplantae</taxon>
        <taxon>Streptophyta</taxon>
        <taxon>Embryophyta</taxon>
        <taxon>Tracheophyta</taxon>
        <taxon>Spermatophyta</taxon>
        <taxon>Magnoliopsida</taxon>
        <taxon>eudicotyledons</taxon>
        <taxon>Gunneridae</taxon>
        <taxon>Pentapetalae</taxon>
        <taxon>asterids</taxon>
        <taxon>lamiids</taxon>
        <taxon>Lamiales</taxon>
        <taxon>Orobanchaceae</taxon>
        <taxon>Orobanchaceae incertae sedis</taxon>
        <taxon>Phtheirospermum</taxon>
    </lineage>
</organism>
<keyword evidence="2" id="KW-1133">Transmembrane helix</keyword>
<dbReference type="GO" id="GO:0033619">
    <property type="term" value="P:membrane protein proteolysis"/>
    <property type="evidence" value="ECO:0007669"/>
    <property type="project" value="TreeGrafter"/>
</dbReference>
<keyword evidence="2" id="KW-0812">Transmembrane</keyword>
<dbReference type="GO" id="GO:0098553">
    <property type="term" value="C:lumenal side of endoplasmic reticulum membrane"/>
    <property type="evidence" value="ECO:0007669"/>
    <property type="project" value="TreeGrafter"/>
</dbReference>
<keyword evidence="4" id="KW-1185">Reference proteome</keyword>
<dbReference type="Proteomes" id="UP000653305">
    <property type="component" value="Unassembled WGS sequence"/>
</dbReference>
<protein>
    <submittedName>
        <fullName evidence="3">Signal peptide peptidase-like 2</fullName>
    </submittedName>
</protein>
<dbReference type="PANTHER" id="PTHR12174">
    <property type="entry name" value="SIGNAL PEPTIDE PEPTIDASE"/>
    <property type="match status" value="1"/>
</dbReference>
<dbReference type="Pfam" id="PF04258">
    <property type="entry name" value="Peptidase_A22B"/>
    <property type="match status" value="1"/>
</dbReference>
<feature type="transmembrane region" description="Helical" evidence="2">
    <location>
        <begin position="144"/>
        <end position="167"/>
    </location>
</feature>
<evidence type="ECO:0000313" key="4">
    <source>
        <dbReference type="Proteomes" id="UP000653305"/>
    </source>
</evidence>
<evidence type="ECO:0000256" key="2">
    <source>
        <dbReference type="SAM" id="Phobius"/>
    </source>
</evidence>
<dbReference type="InterPro" id="IPR007369">
    <property type="entry name" value="Peptidase_A22B_SPP"/>
</dbReference>
<evidence type="ECO:0000256" key="1">
    <source>
        <dbReference type="ARBA" id="ARBA00022670"/>
    </source>
</evidence>
<reference evidence="3" key="1">
    <citation type="submission" date="2020-07" db="EMBL/GenBank/DDBJ databases">
        <title>Ethylene signaling mediates host invasion by parasitic plants.</title>
        <authorList>
            <person name="Yoshida S."/>
        </authorList>
    </citation>
    <scope>NUCLEOTIDE SEQUENCE</scope>
    <source>
        <strain evidence="3">Okayama</strain>
    </source>
</reference>
<feature type="transmembrane region" description="Helical" evidence="2">
    <location>
        <begin position="76"/>
        <end position="100"/>
    </location>
</feature>
<proteinExistence type="predicted"/>
<gene>
    <name evidence="3" type="ORF">PHJA_000795700</name>
</gene>
<dbReference type="AlphaFoldDB" id="A0A830BLZ0"/>
<dbReference type="GO" id="GO:0098554">
    <property type="term" value="C:cytoplasmic side of endoplasmic reticulum membrane"/>
    <property type="evidence" value="ECO:0007669"/>
    <property type="project" value="TreeGrafter"/>
</dbReference>
<name>A0A830BLZ0_9LAMI</name>